<feature type="region of interest" description="Disordered" evidence="1">
    <location>
        <begin position="1"/>
        <end position="35"/>
    </location>
</feature>
<evidence type="ECO:0000313" key="3">
    <source>
        <dbReference type="EMBL" id="KAJ2934899.1"/>
    </source>
</evidence>
<keyword evidence="4" id="KW-1185">Reference proteome</keyword>
<dbReference type="OrthoDB" id="5351233at2759"/>
<evidence type="ECO:0000256" key="1">
    <source>
        <dbReference type="SAM" id="MobiDB-lite"/>
    </source>
</evidence>
<feature type="compositionally biased region" description="Pro residues" evidence="1">
    <location>
        <begin position="1"/>
        <end position="11"/>
    </location>
</feature>
<name>A0A9W8MNG4_9AGAR</name>
<gene>
    <name evidence="3" type="ORF">H1R20_g2140</name>
</gene>
<feature type="domain" description="CSN8/PSMD8/EIF3K" evidence="2">
    <location>
        <begin position="84"/>
        <end position="225"/>
    </location>
</feature>
<evidence type="ECO:0000313" key="4">
    <source>
        <dbReference type="Proteomes" id="UP001140091"/>
    </source>
</evidence>
<dbReference type="EMBL" id="JANBPK010000708">
    <property type="protein sequence ID" value="KAJ2934899.1"/>
    <property type="molecule type" value="Genomic_DNA"/>
</dbReference>
<evidence type="ECO:0000259" key="2">
    <source>
        <dbReference type="Pfam" id="PF10075"/>
    </source>
</evidence>
<dbReference type="InterPro" id="IPR033464">
    <property type="entry name" value="CSN8_PSD8_EIF3K"/>
</dbReference>
<protein>
    <recommendedName>
        <fullName evidence="2">CSN8/PSMD8/EIF3K domain-containing protein</fullName>
    </recommendedName>
</protein>
<accession>A0A9W8MNG4</accession>
<feature type="non-terminal residue" evidence="3">
    <location>
        <position position="1"/>
    </location>
</feature>
<proteinExistence type="predicted"/>
<dbReference type="Pfam" id="PF10075">
    <property type="entry name" value="CSN8_PSD8_EIF3K"/>
    <property type="match status" value="1"/>
</dbReference>
<dbReference type="AlphaFoldDB" id="A0A9W8MNG4"/>
<organism evidence="3 4">
    <name type="scientific">Candolleomyces eurysporus</name>
    <dbReference type="NCBI Taxonomy" id="2828524"/>
    <lineage>
        <taxon>Eukaryota</taxon>
        <taxon>Fungi</taxon>
        <taxon>Dikarya</taxon>
        <taxon>Basidiomycota</taxon>
        <taxon>Agaricomycotina</taxon>
        <taxon>Agaricomycetes</taxon>
        <taxon>Agaricomycetidae</taxon>
        <taxon>Agaricales</taxon>
        <taxon>Agaricineae</taxon>
        <taxon>Psathyrellaceae</taxon>
        <taxon>Candolleomyces</taxon>
    </lineage>
</organism>
<reference evidence="3" key="1">
    <citation type="submission" date="2022-06" db="EMBL/GenBank/DDBJ databases">
        <title>Genome Sequence of Candolleomyces eurysporus.</title>
        <authorList>
            <person name="Buettner E."/>
        </authorList>
    </citation>
    <scope>NUCLEOTIDE SEQUENCE</scope>
    <source>
        <strain evidence="3">VTCC 930004</strain>
    </source>
</reference>
<comment type="caution">
    <text evidence="3">The sequence shown here is derived from an EMBL/GenBank/DDBJ whole genome shotgun (WGS) entry which is preliminary data.</text>
</comment>
<dbReference type="Proteomes" id="UP001140091">
    <property type="component" value="Unassembled WGS sequence"/>
</dbReference>
<feature type="compositionally biased region" description="Low complexity" evidence="1">
    <location>
        <begin position="23"/>
        <end position="35"/>
    </location>
</feature>
<sequence length="250" mass="27177">MVNAPPTPPPLSTTELQDAARASSSQNTTETQSTTPDVYQLRFPAIVDAVSRSDYRAVARIAEEIDLTAVGDHQTSRLLIIAPLVLAYLIEDQTPPARYALARLPDIHASLPLSKLLAGLVSVTLNRVHPQVYATATSLVELVSQPDFFHQELALVLTKLATVFMDRFRLRTFELLSKAYSSLPLTLAESYLGVSGSLILEEAGKNGWTYDASSQILKPKARAKAEANFKGSSSLSTFDFVTDSVGRLEA</sequence>